<accession>A0A9D1RYE7</accession>
<keyword evidence="2" id="KW-0812">Transmembrane</keyword>
<comment type="caution">
    <text evidence="4">The sequence shown here is derived from an EMBL/GenBank/DDBJ whole genome shotgun (WGS) entry which is preliminary data.</text>
</comment>
<gene>
    <name evidence="4" type="ORF">H9867_10295</name>
</gene>
<proteinExistence type="inferred from homology"/>
<protein>
    <submittedName>
        <fullName evidence="4">YceI family protein</fullName>
    </submittedName>
</protein>
<evidence type="ECO:0000256" key="2">
    <source>
        <dbReference type="SAM" id="Phobius"/>
    </source>
</evidence>
<keyword evidence="2" id="KW-0472">Membrane</keyword>
<reference evidence="4" key="1">
    <citation type="journal article" date="2021" name="PeerJ">
        <title>Extensive microbial diversity within the chicken gut microbiome revealed by metagenomics and culture.</title>
        <authorList>
            <person name="Gilroy R."/>
            <person name="Ravi A."/>
            <person name="Getino M."/>
            <person name="Pursley I."/>
            <person name="Horton D.L."/>
            <person name="Alikhan N.F."/>
            <person name="Baker D."/>
            <person name="Gharbi K."/>
            <person name="Hall N."/>
            <person name="Watson M."/>
            <person name="Adriaenssens E.M."/>
            <person name="Foster-Nyarko E."/>
            <person name="Jarju S."/>
            <person name="Secka A."/>
            <person name="Antonio M."/>
            <person name="Oren A."/>
            <person name="Chaudhuri R.R."/>
            <person name="La Ragione R."/>
            <person name="Hildebrand F."/>
            <person name="Pallen M.J."/>
        </authorList>
    </citation>
    <scope>NUCLEOTIDE SEQUENCE</scope>
    <source>
        <strain evidence="4">4376</strain>
    </source>
</reference>
<dbReference type="InterPro" id="IPR036761">
    <property type="entry name" value="TTHA0802/YceI-like_sf"/>
</dbReference>
<dbReference type="SUPFAM" id="SSF101874">
    <property type="entry name" value="YceI-like"/>
    <property type="match status" value="1"/>
</dbReference>
<dbReference type="InterPro" id="IPR007372">
    <property type="entry name" value="Lipid/polyisoprenoid-bd_YceI"/>
</dbReference>
<dbReference type="EMBL" id="DXFZ01000121">
    <property type="protein sequence ID" value="HIW96846.1"/>
    <property type="molecule type" value="Genomic_DNA"/>
</dbReference>
<dbReference type="Gene3D" id="2.40.128.110">
    <property type="entry name" value="Lipid/polyisoprenoid-binding, YceI-like"/>
    <property type="match status" value="1"/>
</dbReference>
<evidence type="ECO:0000256" key="1">
    <source>
        <dbReference type="ARBA" id="ARBA00008812"/>
    </source>
</evidence>
<sequence length="232" mass="24903">MRKGIITLGVIAIVVFAMMGIGPVVMNFFTDRGLQTADITAGGAPASVEVDGTWEIVRGAGANHTQAGYTFDEKLPAGSKTTSGRTDNAHADNVTGTFLVSNETLEEGEVEVDVASITSDNEKRDINVREDILLTDRYPHATFTLTKPVDVSDLPADGTTVTKKVTGDLTLMNERKEVSTDLKVLRTGEHVIISGNIPFARSDFDIKTPEFVASSIANEGTIDLLLVLHKIN</sequence>
<dbReference type="AlphaFoldDB" id="A0A9D1RYE7"/>
<feature type="transmembrane region" description="Helical" evidence="2">
    <location>
        <begin position="6"/>
        <end position="29"/>
    </location>
</feature>
<dbReference type="Pfam" id="PF04264">
    <property type="entry name" value="YceI"/>
    <property type="match status" value="1"/>
</dbReference>
<dbReference type="PANTHER" id="PTHR34406:SF1">
    <property type="entry name" value="PROTEIN YCEI"/>
    <property type="match status" value="1"/>
</dbReference>
<organism evidence="4 5">
    <name type="scientific">Candidatus Corynebacterium gallistercoris</name>
    <dbReference type="NCBI Taxonomy" id="2838530"/>
    <lineage>
        <taxon>Bacteria</taxon>
        <taxon>Bacillati</taxon>
        <taxon>Actinomycetota</taxon>
        <taxon>Actinomycetes</taxon>
        <taxon>Mycobacteriales</taxon>
        <taxon>Corynebacteriaceae</taxon>
        <taxon>Corynebacterium</taxon>
    </lineage>
</organism>
<feature type="domain" description="Lipid/polyisoprenoid-binding YceI-like" evidence="3">
    <location>
        <begin position="53"/>
        <end position="229"/>
    </location>
</feature>
<evidence type="ECO:0000313" key="5">
    <source>
        <dbReference type="Proteomes" id="UP000824189"/>
    </source>
</evidence>
<dbReference type="SMART" id="SM00867">
    <property type="entry name" value="YceI"/>
    <property type="match status" value="1"/>
</dbReference>
<dbReference type="Proteomes" id="UP000824189">
    <property type="component" value="Unassembled WGS sequence"/>
</dbReference>
<evidence type="ECO:0000313" key="4">
    <source>
        <dbReference type="EMBL" id="HIW96846.1"/>
    </source>
</evidence>
<comment type="similarity">
    <text evidence="1">Belongs to the UPF0312 family.</text>
</comment>
<name>A0A9D1RYE7_9CORY</name>
<keyword evidence="2" id="KW-1133">Transmembrane helix</keyword>
<dbReference type="PANTHER" id="PTHR34406">
    <property type="entry name" value="PROTEIN YCEI"/>
    <property type="match status" value="1"/>
</dbReference>
<evidence type="ECO:0000259" key="3">
    <source>
        <dbReference type="SMART" id="SM00867"/>
    </source>
</evidence>
<reference evidence="4" key="2">
    <citation type="submission" date="2021-04" db="EMBL/GenBank/DDBJ databases">
        <authorList>
            <person name="Gilroy R."/>
        </authorList>
    </citation>
    <scope>NUCLEOTIDE SEQUENCE</scope>
    <source>
        <strain evidence="4">4376</strain>
    </source>
</reference>